<dbReference type="CDD" id="cd02440">
    <property type="entry name" value="AdoMet_MTases"/>
    <property type="match status" value="1"/>
</dbReference>
<dbReference type="AlphaFoldDB" id="A0A855XZI6"/>
<evidence type="ECO:0000313" key="1">
    <source>
        <dbReference type="EMBL" id="PWW32692.1"/>
    </source>
</evidence>
<organism evidence="1 2">
    <name type="scientific">Paenibacillus pabuli</name>
    <dbReference type="NCBI Taxonomy" id="1472"/>
    <lineage>
        <taxon>Bacteria</taxon>
        <taxon>Bacillati</taxon>
        <taxon>Bacillota</taxon>
        <taxon>Bacilli</taxon>
        <taxon>Bacillales</taxon>
        <taxon>Paenibacillaceae</taxon>
        <taxon>Paenibacillus</taxon>
    </lineage>
</organism>
<dbReference type="InterPro" id="IPR029063">
    <property type="entry name" value="SAM-dependent_MTases_sf"/>
</dbReference>
<gene>
    <name evidence="1" type="ORF">DET56_12442</name>
</gene>
<accession>A0A855XZI6</accession>
<dbReference type="Gene3D" id="3.40.50.150">
    <property type="entry name" value="Vaccinia Virus protein VP39"/>
    <property type="match status" value="1"/>
</dbReference>
<protein>
    <submittedName>
        <fullName evidence="1">Phospholipid N-methyltransferase</fullName>
    </submittedName>
</protein>
<keyword evidence="1" id="KW-0489">Methyltransferase</keyword>
<comment type="caution">
    <text evidence="1">The sequence shown here is derived from an EMBL/GenBank/DDBJ whole genome shotgun (WGS) entry which is preliminary data.</text>
</comment>
<dbReference type="EMBL" id="QGTZ01000024">
    <property type="protein sequence ID" value="PWW32692.1"/>
    <property type="molecule type" value="Genomic_DNA"/>
</dbReference>
<dbReference type="SUPFAM" id="SSF53335">
    <property type="entry name" value="S-adenosyl-L-methionine-dependent methyltransferases"/>
    <property type="match status" value="1"/>
</dbReference>
<dbReference type="GO" id="GO:0008168">
    <property type="term" value="F:methyltransferase activity"/>
    <property type="evidence" value="ECO:0007669"/>
    <property type="project" value="UniProtKB-KW"/>
</dbReference>
<dbReference type="Proteomes" id="UP000247078">
    <property type="component" value="Unassembled WGS sequence"/>
</dbReference>
<name>A0A855XZI6_9BACL</name>
<reference evidence="1 2" key="1">
    <citation type="submission" date="2018-05" db="EMBL/GenBank/DDBJ databases">
        <title>Freshwater and sediment microbial communities from various areas in North America, analyzing microbe dynamics in response to fracking.</title>
        <authorList>
            <person name="Lamendella R."/>
        </authorList>
    </citation>
    <scope>NUCLEOTIDE SEQUENCE [LARGE SCALE GENOMIC DNA]</scope>
    <source>
        <strain evidence="1 2">DB-3</strain>
    </source>
</reference>
<dbReference type="RefSeq" id="WP_244193055.1">
    <property type="nucleotide sequence ID" value="NZ_QGTZ01000024.1"/>
</dbReference>
<evidence type="ECO:0000313" key="2">
    <source>
        <dbReference type="Proteomes" id="UP000247078"/>
    </source>
</evidence>
<keyword evidence="1" id="KW-0808">Transferase</keyword>
<dbReference type="GO" id="GO:0032259">
    <property type="term" value="P:methylation"/>
    <property type="evidence" value="ECO:0007669"/>
    <property type="project" value="UniProtKB-KW"/>
</dbReference>
<proteinExistence type="predicted"/>
<sequence length="189" mass="21756">MKISEPLLFLQAFLKNPKRVGSILPSSNFLANKIVRSVRWNEVKAIAELGPGSGAITHLMKAHLPSSATVFLFERDQGMRNNLKVEYPDFMFHSNASYLLKKIHQEHVHQLDCIICGLPFFNFSREMRENILSQIITALRPGGLLVLYQHSLHMKKKLAEQLIIENIKFVPYTFPPAYVYTCRKKEDEN</sequence>